<dbReference type="InterPro" id="IPR046947">
    <property type="entry name" value="LytR-like"/>
</dbReference>
<sequence length="279" mass="32351">MVNLIITGRNKHNSSENIRKLLMVLSGVFLCIVGLTIFQDFLESKRNGYPFYFNESILFKTIWFLFIPILAVLHKKLENETFDSFRKTLIFIVTPIIVHVFILPFVAVVFSVLFYEGRYDLYKFFSYTLARDLYKLVIVYTSFVLGYKYFITLKRNTYIEEIKPKLSTIIINNGRENVVVNIKDIIQITSATPYICIHLENKRHLHSETLKSMCGQLDSNVFVRVHKSSVVNISKVSSFKSRLNGDYDLQLANGDLVRLSRTYATDFKNRFGAGHPVNL</sequence>
<dbReference type="EMBL" id="FNBD01000021">
    <property type="protein sequence ID" value="SDF52398.1"/>
    <property type="molecule type" value="Genomic_DNA"/>
</dbReference>
<protein>
    <submittedName>
        <fullName evidence="3">Transcriptional regulator, LytTR family</fullName>
    </submittedName>
</protein>
<dbReference type="GO" id="GO:0000156">
    <property type="term" value="F:phosphorelay response regulator activity"/>
    <property type="evidence" value="ECO:0007669"/>
    <property type="project" value="InterPro"/>
</dbReference>
<dbReference type="InterPro" id="IPR007492">
    <property type="entry name" value="LytTR_DNA-bd_dom"/>
</dbReference>
<evidence type="ECO:0000259" key="2">
    <source>
        <dbReference type="PROSITE" id="PS50930"/>
    </source>
</evidence>
<feature type="transmembrane region" description="Helical" evidence="1">
    <location>
        <begin position="21"/>
        <end position="38"/>
    </location>
</feature>
<evidence type="ECO:0000256" key="1">
    <source>
        <dbReference type="SAM" id="Phobius"/>
    </source>
</evidence>
<evidence type="ECO:0000313" key="3">
    <source>
        <dbReference type="EMBL" id="SDF52398.1"/>
    </source>
</evidence>
<keyword evidence="1" id="KW-0472">Membrane</keyword>
<evidence type="ECO:0000313" key="4">
    <source>
        <dbReference type="Proteomes" id="UP000182114"/>
    </source>
</evidence>
<dbReference type="PANTHER" id="PTHR37299">
    <property type="entry name" value="TRANSCRIPTIONAL REGULATOR-RELATED"/>
    <property type="match status" value="1"/>
</dbReference>
<dbReference type="PANTHER" id="PTHR37299:SF1">
    <property type="entry name" value="STAGE 0 SPORULATION PROTEIN A HOMOLOG"/>
    <property type="match status" value="1"/>
</dbReference>
<dbReference type="GO" id="GO:0003677">
    <property type="term" value="F:DNA binding"/>
    <property type="evidence" value="ECO:0007669"/>
    <property type="project" value="InterPro"/>
</dbReference>
<dbReference type="Pfam" id="PF04397">
    <property type="entry name" value="LytTR"/>
    <property type="match status" value="1"/>
</dbReference>
<reference evidence="4" key="1">
    <citation type="submission" date="2016-10" db="EMBL/GenBank/DDBJ databases">
        <authorList>
            <person name="Varghese N."/>
            <person name="Submissions S."/>
        </authorList>
    </citation>
    <scope>NUCLEOTIDE SEQUENCE [LARGE SCALE GENOMIC DNA]</scope>
    <source>
        <strain evidence="4">DSM 24729</strain>
    </source>
</reference>
<dbReference type="PROSITE" id="PS50930">
    <property type="entry name" value="HTH_LYTTR"/>
    <property type="match status" value="1"/>
</dbReference>
<dbReference type="Gene3D" id="2.40.50.1020">
    <property type="entry name" value="LytTr DNA-binding domain"/>
    <property type="match status" value="1"/>
</dbReference>
<name>A0A1G7LS69_9FLAO</name>
<feature type="domain" description="HTH LytTR-type" evidence="2">
    <location>
        <begin position="169"/>
        <end position="273"/>
    </location>
</feature>
<gene>
    <name evidence="3" type="ORF">SAMN04487992_12110</name>
</gene>
<feature type="transmembrane region" description="Helical" evidence="1">
    <location>
        <begin position="133"/>
        <end position="151"/>
    </location>
</feature>
<feature type="transmembrane region" description="Helical" evidence="1">
    <location>
        <begin position="89"/>
        <end position="113"/>
    </location>
</feature>
<dbReference type="SMART" id="SM00850">
    <property type="entry name" value="LytTR"/>
    <property type="match status" value="1"/>
</dbReference>
<keyword evidence="1" id="KW-1133">Transmembrane helix</keyword>
<proteinExistence type="predicted"/>
<dbReference type="AlphaFoldDB" id="A0A1G7LS69"/>
<feature type="transmembrane region" description="Helical" evidence="1">
    <location>
        <begin position="58"/>
        <end position="77"/>
    </location>
</feature>
<organism evidence="3 4">
    <name type="scientific">Cellulophaga baltica</name>
    <dbReference type="NCBI Taxonomy" id="76594"/>
    <lineage>
        <taxon>Bacteria</taxon>
        <taxon>Pseudomonadati</taxon>
        <taxon>Bacteroidota</taxon>
        <taxon>Flavobacteriia</taxon>
        <taxon>Flavobacteriales</taxon>
        <taxon>Flavobacteriaceae</taxon>
        <taxon>Cellulophaga</taxon>
    </lineage>
</organism>
<keyword evidence="4" id="KW-1185">Reference proteome</keyword>
<keyword evidence="1" id="KW-0812">Transmembrane</keyword>
<dbReference type="Proteomes" id="UP000182114">
    <property type="component" value="Unassembled WGS sequence"/>
</dbReference>
<accession>A0A1G7LS69</accession>